<accession>A0A6J5N2M2</accession>
<evidence type="ECO:0000256" key="1">
    <source>
        <dbReference type="SAM" id="MobiDB-lite"/>
    </source>
</evidence>
<proteinExistence type="predicted"/>
<protein>
    <submittedName>
        <fullName evidence="2">Uncharacterized protein</fullName>
    </submittedName>
</protein>
<gene>
    <name evidence="2" type="ORF">UFOVP616_40</name>
</gene>
<dbReference type="EMBL" id="LR796590">
    <property type="protein sequence ID" value="CAB4153008.1"/>
    <property type="molecule type" value="Genomic_DNA"/>
</dbReference>
<evidence type="ECO:0000313" key="2">
    <source>
        <dbReference type="EMBL" id="CAB4153008.1"/>
    </source>
</evidence>
<name>A0A6J5N2M2_9CAUD</name>
<organism evidence="2">
    <name type="scientific">uncultured Caudovirales phage</name>
    <dbReference type="NCBI Taxonomy" id="2100421"/>
    <lineage>
        <taxon>Viruses</taxon>
        <taxon>Duplodnaviria</taxon>
        <taxon>Heunggongvirae</taxon>
        <taxon>Uroviricota</taxon>
        <taxon>Caudoviricetes</taxon>
        <taxon>Peduoviridae</taxon>
        <taxon>Maltschvirus</taxon>
        <taxon>Maltschvirus maltsch</taxon>
    </lineage>
</organism>
<feature type="region of interest" description="Disordered" evidence="1">
    <location>
        <begin position="83"/>
        <end position="102"/>
    </location>
</feature>
<reference evidence="2" key="1">
    <citation type="submission" date="2020-04" db="EMBL/GenBank/DDBJ databases">
        <authorList>
            <person name="Chiriac C."/>
            <person name="Salcher M."/>
            <person name="Ghai R."/>
            <person name="Kavagutti S V."/>
        </authorList>
    </citation>
    <scope>NUCLEOTIDE SEQUENCE</scope>
</reference>
<sequence>MNTTPCIAASAQYTTGMQLMSYIEQLRAEAVAFDTDTERTLRRAFAQAGLPSSTYYRAKYGADLKFATAKQVYDLMQHWKTRGLSKHGSQHNAPDSAVASAK</sequence>